<proteinExistence type="predicted"/>
<evidence type="ECO:0000256" key="1">
    <source>
        <dbReference type="SAM" id="MobiDB-lite"/>
    </source>
</evidence>
<accession>A0A0L0T3T8</accession>
<dbReference type="Proteomes" id="UP000054350">
    <property type="component" value="Unassembled WGS sequence"/>
</dbReference>
<protein>
    <submittedName>
        <fullName evidence="2">Uncharacterized protein</fullName>
    </submittedName>
</protein>
<dbReference type="EMBL" id="GG745360">
    <property type="protein sequence ID" value="KNE69224.1"/>
    <property type="molecule type" value="Genomic_DNA"/>
</dbReference>
<dbReference type="AlphaFoldDB" id="A0A0L0T3T8"/>
<sequence length="153" mass="15630">MGKLHETQALLESLQAMDPAHTPPATLAAAWSELVAATHQKLVHHVTALFDASHPTPPAIPGLDATALDAVAAAPSPTAAVAAVQKHPVPATAVLDKYRALVAKCSGVPEHAIDAILDDLVAVTAPPAPAVSANGNTAEQGGEQKDEQAVWSR</sequence>
<organism evidence="2 3">
    <name type="scientific">Allomyces macrogynus (strain ATCC 38327)</name>
    <name type="common">Allomyces javanicus var. macrogynus</name>
    <dbReference type="NCBI Taxonomy" id="578462"/>
    <lineage>
        <taxon>Eukaryota</taxon>
        <taxon>Fungi</taxon>
        <taxon>Fungi incertae sedis</taxon>
        <taxon>Blastocladiomycota</taxon>
        <taxon>Blastocladiomycetes</taxon>
        <taxon>Blastocladiales</taxon>
        <taxon>Blastocladiaceae</taxon>
        <taxon>Allomyces</taxon>
    </lineage>
</organism>
<name>A0A0L0T3T8_ALLM3</name>
<dbReference type="VEuPathDB" id="FungiDB:AMAG_19885"/>
<reference evidence="3" key="2">
    <citation type="submission" date="2009-11" db="EMBL/GenBank/DDBJ databases">
        <title>The Genome Sequence of Allomyces macrogynus strain ATCC 38327.</title>
        <authorList>
            <consortium name="The Broad Institute Genome Sequencing Platform"/>
            <person name="Russ C."/>
            <person name="Cuomo C."/>
            <person name="Shea T."/>
            <person name="Young S.K."/>
            <person name="Zeng Q."/>
            <person name="Koehrsen M."/>
            <person name="Haas B."/>
            <person name="Borodovsky M."/>
            <person name="Guigo R."/>
            <person name="Alvarado L."/>
            <person name="Berlin A."/>
            <person name="Borenstein D."/>
            <person name="Chen Z."/>
            <person name="Engels R."/>
            <person name="Freedman E."/>
            <person name="Gellesch M."/>
            <person name="Goldberg J."/>
            <person name="Griggs A."/>
            <person name="Gujja S."/>
            <person name="Heiman D."/>
            <person name="Hepburn T."/>
            <person name="Howarth C."/>
            <person name="Jen D."/>
            <person name="Larson L."/>
            <person name="Lewis B."/>
            <person name="Mehta T."/>
            <person name="Park D."/>
            <person name="Pearson M."/>
            <person name="Roberts A."/>
            <person name="Saif S."/>
            <person name="Shenoy N."/>
            <person name="Sisk P."/>
            <person name="Stolte C."/>
            <person name="Sykes S."/>
            <person name="Walk T."/>
            <person name="White J."/>
            <person name="Yandava C."/>
            <person name="Burger G."/>
            <person name="Gray M.W."/>
            <person name="Holland P.W.H."/>
            <person name="King N."/>
            <person name="Lang F.B.F."/>
            <person name="Roger A.J."/>
            <person name="Ruiz-Trillo I."/>
            <person name="Lander E."/>
            <person name="Nusbaum C."/>
        </authorList>
    </citation>
    <scope>NUCLEOTIDE SEQUENCE [LARGE SCALE GENOMIC DNA]</scope>
    <source>
        <strain evidence="3">ATCC 38327</strain>
    </source>
</reference>
<feature type="compositionally biased region" description="Basic and acidic residues" evidence="1">
    <location>
        <begin position="142"/>
        <end position="153"/>
    </location>
</feature>
<evidence type="ECO:0000313" key="3">
    <source>
        <dbReference type="Proteomes" id="UP000054350"/>
    </source>
</evidence>
<keyword evidence="3" id="KW-1185">Reference proteome</keyword>
<reference evidence="2 3" key="1">
    <citation type="submission" date="2009-11" db="EMBL/GenBank/DDBJ databases">
        <title>Annotation of Allomyces macrogynus ATCC 38327.</title>
        <authorList>
            <consortium name="The Broad Institute Genome Sequencing Platform"/>
            <person name="Russ C."/>
            <person name="Cuomo C."/>
            <person name="Burger G."/>
            <person name="Gray M.W."/>
            <person name="Holland P.W.H."/>
            <person name="King N."/>
            <person name="Lang F.B.F."/>
            <person name="Roger A.J."/>
            <person name="Ruiz-Trillo I."/>
            <person name="Young S.K."/>
            <person name="Zeng Q."/>
            <person name="Gargeya S."/>
            <person name="Fitzgerald M."/>
            <person name="Haas B."/>
            <person name="Abouelleil A."/>
            <person name="Alvarado L."/>
            <person name="Arachchi H.M."/>
            <person name="Berlin A."/>
            <person name="Chapman S.B."/>
            <person name="Gearin G."/>
            <person name="Goldberg J."/>
            <person name="Griggs A."/>
            <person name="Gujja S."/>
            <person name="Hansen M."/>
            <person name="Heiman D."/>
            <person name="Howarth C."/>
            <person name="Larimer J."/>
            <person name="Lui A."/>
            <person name="MacDonald P.J.P."/>
            <person name="McCowen C."/>
            <person name="Montmayeur A."/>
            <person name="Murphy C."/>
            <person name="Neiman D."/>
            <person name="Pearson M."/>
            <person name="Priest M."/>
            <person name="Roberts A."/>
            <person name="Saif S."/>
            <person name="Shea T."/>
            <person name="Sisk P."/>
            <person name="Stolte C."/>
            <person name="Sykes S."/>
            <person name="Wortman J."/>
            <person name="Nusbaum C."/>
            <person name="Birren B."/>
        </authorList>
    </citation>
    <scope>NUCLEOTIDE SEQUENCE [LARGE SCALE GENOMIC DNA]</scope>
    <source>
        <strain evidence="2 3">ATCC 38327</strain>
    </source>
</reference>
<evidence type="ECO:0000313" key="2">
    <source>
        <dbReference type="EMBL" id="KNE69224.1"/>
    </source>
</evidence>
<gene>
    <name evidence="2" type="ORF">AMAG_19885</name>
</gene>
<feature type="region of interest" description="Disordered" evidence="1">
    <location>
        <begin position="129"/>
        <end position="153"/>
    </location>
</feature>